<dbReference type="Proteomes" id="UP000650467">
    <property type="component" value="Unassembled WGS sequence"/>
</dbReference>
<reference evidence="2" key="1">
    <citation type="journal article" date="2020" name="bioRxiv">
        <title>Comparative genomics of Chlamydomonas.</title>
        <authorList>
            <person name="Craig R.J."/>
            <person name="Hasan A.R."/>
            <person name="Ness R.W."/>
            <person name="Keightley P.D."/>
        </authorList>
    </citation>
    <scope>NUCLEOTIDE SEQUENCE</scope>
    <source>
        <strain evidence="2">SAG 7.73</strain>
    </source>
</reference>
<sequence>MVNAVSITCGVLAVVGIAPWVIYLGALAKITDVVTNGKWNQAQEQTVIMLEWYTVAAQFVNLTVLIICSFVPHAMKRTHSMFSNWFAVNTALIIYRTTLRIVDLNAIRK</sequence>
<keyword evidence="3" id="KW-1185">Reference proteome</keyword>
<dbReference type="AlphaFoldDB" id="A0A835T6B6"/>
<keyword evidence="1" id="KW-1133">Transmembrane helix</keyword>
<evidence type="ECO:0000256" key="1">
    <source>
        <dbReference type="SAM" id="Phobius"/>
    </source>
</evidence>
<protein>
    <submittedName>
        <fullName evidence="2">Uncharacterized protein</fullName>
    </submittedName>
</protein>
<evidence type="ECO:0000313" key="3">
    <source>
        <dbReference type="Proteomes" id="UP000650467"/>
    </source>
</evidence>
<dbReference type="OrthoDB" id="537643at2759"/>
<proteinExistence type="predicted"/>
<accession>A0A835T6B6</accession>
<comment type="caution">
    <text evidence="2">The sequence shown here is derived from an EMBL/GenBank/DDBJ whole genome shotgun (WGS) entry which is preliminary data.</text>
</comment>
<gene>
    <name evidence="2" type="ORF">HXX76_005427</name>
</gene>
<organism evidence="2 3">
    <name type="scientific">Chlamydomonas incerta</name>
    <dbReference type="NCBI Taxonomy" id="51695"/>
    <lineage>
        <taxon>Eukaryota</taxon>
        <taxon>Viridiplantae</taxon>
        <taxon>Chlorophyta</taxon>
        <taxon>core chlorophytes</taxon>
        <taxon>Chlorophyceae</taxon>
        <taxon>CS clade</taxon>
        <taxon>Chlamydomonadales</taxon>
        <taxon>Chlamydomonadaceae</taxon>
        <taxon>Chlamydomonas</taxon>
    </lineage>
</organism>
<keyword evidence="1" id="KW-0812">Transmembrane</keyword>
<evidence type="ECO:0000313" key="2">
    <source>
        <dbReference type="EMBL" id="KAG2437807.1"/>
    </source>
</evidence>
<name>A0A835T6B6_CHLIN</name>
<feature type="transmembrane region" description="Helical" evidence="1">
    <location>
        <begin position="50"/>
        <end position="71"/>
    </location>
</feature>
<feature type="transmembrane region" description="Helical" evidence="1">
    <location>
        <begin position="7"/>
        <end position="30"/>
    </location>
</feature>
<keyword evidence="1" id="KW-0472">Membrane</keyword>
<dbReference type="EMBL" id="JAEHOC010000010">
    <property type="protein sequence ID" value="KAG2437807.1"/>
    <property type="molecule type" value="Genomic_DNA"/>
</dbReference>